<organism evidence="1 2">
    <name type="scientific">Manihot esculenta</name>
    <name type="common">Cassava</name>
    <name type="synonym">Jatropha manihot</name>
    <dbReference type="NCBI Taxonomy" id="3983"/>
    <lineage>
        <taxon>Eukaryota</taxon>
        <taxon>Viridiplantae</taxon>
        <taxon>Streptophyta</taxon>
        <taxon>Embryophyta</taxon>
        <taxon>Tracheophyta</taxon>
        <taxon>Spermatophyta</taxon>
        <taxon>Magnoliopsida</taxon>
        <taxon>eudicotyledons</taxon>
        <taxon>Gunneridae</taxon>
        <taxon>Pentapetalae</taxon>
        <taxon>rosids</taxon>
        <taxon>fabids</taxon>
        <taxon>Malpighiales</taxon>
        <taxon>Euphorbiaceae</taxon>
        <taxon>Crotonoideae</taxon>
        <taxon>Manihoteae</taxon>
        <taxon>Manihot</taxon>
    </lineage>
</organism>
<comment type="caution">
    <text evidence="1">The sequence shown here is derived from an EMBL/GenBank/DDBJ whole genome shotgun (WGS) entry which is preliminary data.</text>
</comment>
<dbReference type="Proteomes" id="UP000091857">
    <property type="component" value="Chromosome 15"/>
</dbReference>
<sequence>MSRIRSPPATYSASIRPSLPGPIKLVQVPNHNKTSPRTPFSAVAPARLMRVSRVPIRITLETIYEEENEEEFCMDMDQSFSSSILSTCFLQGQKPLSSYCQNWGVLS</sequence>
<dbReference type="EMBL" id="CM004401">
    <property type="protein sequence ID" value="KAG8637457.1"/>
    <property type="molecule type" value="Genomic_DNA"/>
</dbReference>
<protein>
    <submittedName>
        <fullName evidence="1">Uncharacterized protein</fullName>
    </submittedName>
</protein>
<accession>A0ACB7GB02</accession>
<evidence type="ECO:0000313" key="2">
    <source>
        <dbReference type="Proteomes" id="UP000091857"/>
    </source>
</evidence>
<reference evidence="2" key="1">
    <citation type="journal article" date="2016" name="Nat. Biotechnol.">
        <title>Sequencing wild and cultivated cassava and related species reveals extensive interspecific hybridization and genetic diversity.</title>
        <authorList>
            <person name="Bredeson J.V."/>
            <person name="Lyons J.B."/>
            <person name="Prochnik S.E."/>
            <person name="Wu G.A."/>
            <person name="Ha C.M."/>
            <person name="Edsinger-Gonzales E."/>
            <person name="Grimwood J."/>
            <person name="Schmutz J."/>
            <person name="Rabbi I.Y."/>
            <person name="Egesi C."/>
            <person name="Nauluvula P."/>
            <person name="Lebot V."/>
            <person name="Ndunguru J."/>
            <person name="Mkamilo G."/>
            <person name="Bart R.S."/>
            <person name="Setter T.L."/>
            <person name="Gleadow R.M."/>
            <person name="Kulakow P."/>
            <person name="Ferguson M.E."/>
            <person name="Rounsley S."/>
            <person name="Rokhsar D.S."/>
        </authorList>
    </citation>
    <scope>NUCLEOTIDE SEQUENCE [LARGE SCALE GENOMIC DNA]</scope>
    <source>
        <strain evidence="2">cv. AM560-2</strain>
    </source>
</reference>
<gene>
    <name evidence="1" type="ORF">MANES_15G124301v8</name>
</gene>
<name>A0ACB7GB02_MANES</name>
<proteinExistence type="predicted"/>
<evidence type="ECO:0000313" key="1">
    <source>
        <dbReference type="EMBL" id="KAG8637457.1"/>
    </source>
</evidence>
<keyword evidence="2" id="KW-1185">Reference proteome</keyword>